<dbReference type="Gene3D" id="3.40.50.410">
    <property type="entry name" value="von Willebrand factor, type A domain"/>
    <property type="match status" value="1"/>
</dbReference>
<dbReference type="PROSITE" id="PS51257">
    <property type="entry name" value="PROKAR_LIPOPROTEIN"/>
    <property type="match status" value="1"/>
</dbReference>
<accession>A0A1F7S0U9</accession>
<dbReference type="AlphaFoldDB" id="A0A1F7S0U9"/>
<dbReference type="Pfam" id="PF00092">
    <property type="entry name" value="VWA"/>
    <property type="match status" value="1"/>
</dbReference>
<protein>
    <recommendedName>
        <fullName evidence="1">VWFA domain-containing protein</fullName>
    </recommendedName>
</protein>
<evidence type="ECO:0000313" key="3">
    <source>
        <dbReference type="Proteomes" id="UP000179266"/>
    </source>
</evidence>
<dbReference type="SMART" id="SM00327">
    <property type="entry name" value="VWA"/>
    <property type="match status" value="1"/>
</dbReference>
<dbReference type="SUPFAM" id="SSF53300">
    <property type="entry name" value="vWA-like"/>
    <property type="match status" value="1"/>
</dbReference>
<comment type="caution">
    <text evidence="2">The sequence shown here is derived from an EMBL/GenBank/DDBJ whole genome shotgun (WGS) entry which is preliminary data.</text>
</comment>
<dbReference type="Proteomes" id="UP000179266">
    <property type="component" value="Unassembled WGS sequence"/>
</dbReference>
<name>A0A1F7S0U9_9BACT</name>
<sequence length="340" mass="37491">MNIKKIISCATKISVFVCVSIILVLFGCERDNLGSPDQNPYSNPSDTQSKSIQVYISRMDHADGNLESFLTVRNQAGKQIGNLKSSNFYDGMSSLLSGSGYPVNAYRFSDNDSLPGATVLIMDYNCSMYPPEDPVGSVALMEQAALQYAVTKPATDYMEIIRVSWTFEVNIGFTQDNNALINTIYASWPHECGVEGKTGSVLFNAILHAVNDLRNIRAMPAIVLMTDGLDQSDKTYEDVLAAVNEYNIPLFSIGLSWAYHDLLQYFADQTFGYYTYYPSTNELNKIINLTKNYINTSYFLQWANPENSVPSDTTICASYQAAAGLLVGCSSSTVTNLTGM</sequence>
<dbReference type="InterPro" id="IPR036465">
    <property type="entry name" value="vWFA_dom_sf"/>
</dbReference>
<organism evidence="2 3">
    <name type="scientific">Candidatus Schekmanbacteria bacterium RBG_13_48_7</name>
    <dbReference type="NCBI Taxonomy" id="1817878"/>
    <lineage>
        <taxon>Bacteria</taxon>
        <taxon>Candidatus Schekmaniibacteriota</taxon>
    </lineage>
</organism>
<proteinExistence type="predicted"/>
<reference evidence="2 3" key="1">
    <citation type="journal article" date="2016" name="Nat. Commun.">
        <title>Thousands of microbial genomes shed light on interconnected biogeochemical processes in an aquifer system.</title>
        <authorList>
            <person name="Anantharaman K."/>
            <person name="Brown C.T."/>
            <person name="Hug L.A."/>
            <person name="Sharon I."/>
            <person name="Castelle C.J."/>
            <person name="Probst A.J."/>
            <person name="Thomas B.C."/>
            <person name="Singh A."/>
            <person name="Wilkins M.J."/>
            <person name="Karaoz U."/>
            <person name="Brodie E.L."/>
            <person name="Williams K.H."/>
            <person name="Hubbard S.S."/>
            <person name="Banfield J.F."/>
        </authorList>
    </citation>
    <scope>NUCLEOTIDE SEQUENCE [LARGE SCALE GENOMIC DNA]</scope>
</reference>
<dbReference type="EMBL" id="MGDD01000085">
    <property type="protein sequence ID" value="OGL47310.1"/>
    <property type="molecule type" value="Genomic_DNA"/>
</dbReference>
<evidence type="ECO:0000313" key="2">
    <source>
        <dbReference type="EMBL" id="OGL47310.1"/>
    </source>
</evidence>
<feature type="domain" description="VWFA" evidence="1">
    <location>
        <begin position="115"/>
        <end position="295"/>
    </location>
</feature>
<evidence type="ECO:0000259" key="1">
    <source>
        <dbReference type="SMART" id="SM00327"/>
    </source>
</evidence>
<dbReference type="InterPro" id="IPR002035">
    <property type="entry name" value="VWF_A"/>
</dbReference>
<gene>
    <name evidence="2" type="ORF">A2161_02570</name>
</gene>